<dbReference type="EMBL" id="BMAT01006647">
    <property type="protein sequence ID" value="GFS17039.1"/>
    <property type="molecule type" value="Genomic_DNA"/>
</dbReference>
<evidence type="ECO:0000313" key="2">
    <source>
        <dbReference type="EMBL" id="GFS17039.1"/>
    </source>
</evidence>
<proteinExistence type="predicted"/>
<accession>A0AAV4J2N3</accession>
<feature type="chain" id="PRO_5043932465" description="CUB domain-containing protein" evidence="1">
    <location>
        <begin position="20"/>
        <end position="253"/>
    </location>
</feature>
<gene>
    <name evidence="2" type="ORF">ElyMa_003229200</name>
</gene>
<feature type="signal peptide" evidence="1">
    <location>
        <begin position="1"/>
        <end position="19"/>
    </location>
</feature>
<comment type="caution">
    <text evidence="2">The sequence shown here is derived from an EMBL/GenBank/DDBJ whole genome shotgun (WGS) entry which is preliminary data.</text>
</comment>
<dbReference type="AlphaFoldDB" id="A0AAV4J2N3"/>
<protein>
    <recommendedName>
        <fullName evidence="4">CUB domain-containing protein</fullName>
    </recommendedName>
</protein>
<dbReference type="Gene3D" id="2.60.120.290">
    <property type="entry name" value="Spermadhesin, CUB domain"/>
    <property type="match status" value="1"/>
</dbReference>
<sequence>MWTIWTLCMLTVAYHYCSAQTLKCGDYVNKENVTQGSFSGLPSGLEAQTACNLTIVLPKGNASITVHLKTLDIAQGDSLFVYDGTQNLLASFTAMSVTGQVLVGFQPEMVFVFTPNVTKSKSTWEVDFNTEGCAISVQNSWITSLDSPSYVETSKADAGQEFQCVYTVTSFLPGGYIAAAAFTAFNLAEGSSLEVQGAQADYKFITGLSRHFSMAITPVQQGCRFINTDSEICCINGRMQVLSLQKSLNSIVQ</sequence>
<reference evidence="2 3" key="1">
    <citation type="journal article" date="2021" name="Elife">
        <title>Chloroplast acquisition without the gene transfer in kleptoplastic sea slugs, Plakobranchus ocellatus.</title>
        <authorList>
            <person name="Maeda T."/>
            <person name="Takahashi S."/>
            <person name="Yoshida T."/>
            <person name="Shimamura S."/>
            <person name="Takaki Y."/>
            <person name="Nagai Y."/>
            <person name="Toyoda A."/>
            <person name="Suzuki Y."/>
            <person name="Arimoto A."/>
            <person name="Ishii H."/>
            <person name="Satoh N."/>
            <person name="Nishiyama T."/>
            <person name="Hasebe M."/>
            <person name="Maruyama T."/>
            <person name="Minagawa J."/>
            <person name="Obokata J."/>
            <person name="Shigenobu S."/>
        </authorList>
    </citation>
    <scope>NUCLEOTIDE SEQUENCE [LARGE SCALE GENOMIC DNA]</scope>
</reference>
<name>A0AAV4J2N3_9GAST</name>
<evidence type="ECO:0008006" key="4">
    <source>
        <dbReference type="Google" id="ProtNLM"/>
    </source>
</evidence>
<keyword evidence="3" id="KW-1185">Reference proteome</keyword>
<evidence type="ECO:0000313" key="3">
    <source>
        <dbReference type="Proteomes" id="UP000762676"/>
    </source>
</evidence>
<organism evidence="2 3">
    <name type="scientific">Elysia marginata</name>
    <dbReference type="NCBI Taxonomy" id="1093978"/>
    <lineage>
        <taxon>Eukaryota</taxon>
        <taxon>Metazoa</taxon>
        <taxon>Spiralia</taxon>
        <taxon>Lophotrochozoa</taxon>
        <taxon>Mollusca</taxon>
        <taxon>Gastropoda</taxon>
        <taxon>Heterobranchia</taxon>
        <taxon>Euthyneura</taxon>
        <taxon>Panpulmonata</taxon>
        <taxon>Sacoglossa</taxon>
        <taxon>Placobranchoidea</taxon>
        <taxon>Plakobranchidae</taxon>
        <taxon>Elysia</taxon>
    </lineage>
</organism>
<evidence type="ECO:0000256" key="1">
    <source>
        <dbReference type="SAM" id="SignalP"/>
    </source>
</evidence>
<dbReference type="InterPro" id="IPR035914">
    <property type="entry name" value="Sperma_CUB_dom_sf"/>
</dbReference>
<keyword evidence="1" id="KW-0732">Signal</keyword>
<dbReference type="Proteomes" id="UP000762676">
    <property type="component" value="Unassembled WGS sequence"/>
</dbReference>